<evidence type="ECO:0000256" key="5">
    <source>
        <dbReference type="ARBA" id="ARBA00022679"/>
    </source>
</evidence>
<evidence type="ECO:0000256" key="7">
    <source>
        <dbReference type="ARBA" id="ARBA00023315"/>
    </source>
</evidence>
<keyword evidence="6" id="KW-0663">Pyridoxal phosphate</keyword>
<evidence type="ECO:0000256" key="6">
    <source>
        <dbReference type="ARBA" id="ARBA00022898"/>
    </source>
</evidence>
<dbReference type="NCBIfam" id="TIGR01821">
    <property type="entry name" value="5aminolev_synth"/>
    <property type="match status" value="1"/>
</dbReference>
<evidence type="ECO:0000256" key="4">
    <source>
        <dbReference type="ARBA" id="ARBA00019560"/>
    </source>
</evidence>
<dbReference type="OrthoDB" id="10263824at2759"/>
<dbReference type="GO" id="GO:0005739">
    <property type="term" value="C:mitochondrion"/>
    <property type="evidence" value="ECO:0007669"/>
    <property type="project" value="TreeGrafter"/>
</dbReference>
<keyword evidence="7" id="KW-0012">Acyltransferase</keyword>
<dbReference type="InterPro" id="IPR015424">
    <property type="entry name" value="PyrdxlP-dep_Trfase"/>
</dbReference>
<proteinExistence type="inferred from homology"/>
<dbReference type="GeneID" id="37018039"/>
<organism evidence="9 10">
    <name type="scientific">Meira miltonrushii</name>
    <dbReference type="NCBI Taxonomy" id="1280837"/>
    <lineage>
        <taxon>Eukaryota</taxon>
        <taxon>Fungi</taxon>
        <taxon>Dikarya</taxon>
        <taxon>Basidiomycota</taxon>
        <taxon>Ustilaginomycotina</taxon>
        <taxon>Exobasidiomycetes</taxon>
        <taxon>Exobasidiales</taxon>
        <taxon>Brachybasidiaceae</taxon>
        <taxon>Meira</taxon>
    </lineage>
</organism>
<protein>
    <recommendedName>
        <fullName evidence="4">5-aminolevulinate synthase, mitochondrial</fullName>
    </recommendedName>
</protein>
<sequence>MDRSLSSLSKFRSSCPYLSKTTAVQLRSLSSQAYLPGGPNCLAVRAQQCPVMSLAIDSRPNDAVAAVPAMPSAAASFLFGSGAVCPFAGAQQTRNYVVQSEARNASYATNNQINRIHAKEGIRTGGSGDVTQCPHAKAAAAQESVKKAEQQTVQTDLRESIKRKIQTRTPGSGLGQQPEPAAKETPGFDYEGFYHKDLAAKHADNSYRYFNNINRLADKAPRGHLEDETQEITVWCSNDYQNMSRHPRVLQAMAGTLFKYGAGAGGTRNIAGHNQHVESVEATIAELHRKEAALVFGSCYAANDATLSILGTKLPNCVIFSDSSNHASMIQGIRHSTARKVIYKHNDMEDLEAKLASFPIDTPKIIAFESVYSMCGTVGPIERTIELAEKYGALTFLDEVHAVGMYGPRGAGVAEHLDWEVQAAGGAAANGQQKTLMDRIDIITGTLGKAFGNVGGYIAGSNRMVDVIRSFAPQFIFSTTLPPSVLTGARTAIEVLMESNDSRKSQQMRTRQTKEGLTLAGIPIQHNPSHIVAALVGSADKAKEASDMLLHDYGCYVQPINYPTVPRGLERLRITPTPSHSEEDVAHLVYALDQVWKRLDLRRVEELHQIEQGKDGLADLLTSSERDDSSPLWHDELLAWEDADVVKGSAVKNAADNLVNSGPVPSSVAASA</sequence>
<evidence type="ECO:0000313" key="10">
    <source>
        <dbReference type="Proteomes" id="UP000245771"/>
    </source>
</evidence>
<accession>A0A316VJ83</accession>
<comment type="cofactor">
    <cofactor evidence="1">
        <name>pyridoxal 5'-phosphate</name>
        <dbReference type="ChEBI" id="CHEBI:597326"/>
    </cofactor>
</comment>
<dbReference type="InterPro" id="IPR010961">
    <property type="entry name" value="4pyrrol_synth_NH2levulA_synth"/>
</dbReference>
<dbReference type="STRING" id="1280837.A0A316VJ83"/>
<dbReference type="InterPro" id="IPR050087">
    <property type="entry name" value="AON_synthase_class-II"/>
</dbReference>
<dbReference type="GO" id="GO:0006783">
    <property type="term" value="P:heme biosynthetic process"/>
    <property type="evidence" value="ECO:0007669"/>
    <property type="project" value="TreeGrafter"/>
</dbReference>
<comment type="similarity">
    <text evidence="3">Belongs to the class-II pyridoxal-phosphate-dependent aminotransferase family.</text>
</comment>
<dbReference type="EMBL" id="KZ819602">
    <property type="protein sequence ID" value="PWN37560.1"/>
    <property type="molecule type" value="Genomic_DNA"/>
</dbReference>
<dbReference type="Pfam" id="PF00155">
    <property type="entry name" value="Aminotran_1_2"/>
    <property type="match status" value="1"/>
</dbReference>
<evidence type="ECO:0000256" key="1">
    <source>
        <dbReference type="ARBA" id="ARBA00001933"/>
    </source>
</evidence>
<evidence type="ECO:0000313" key="9">
    <source>
        <dbReference type="EMBL" id="PWN37560.1"/>
    </source>
</evidence>
<dbReference type="GO" id="GO:0030170">
    <property type="term" value="F:pyridoxal phosphate binding"/>
    <property type="evidence" value="ECO:0007669"/>
    <property type="project" value="InterPro"/>
</dbReference>
<dbReference type="Gene3D" id="3.40.640.10">
    <property type="entry name" value="Type I PLP-dependent aspartate aminotransferase-like (Major domain)"/>
    <property type="match status" value="1"/>
</dbReference>
<keyword evidence="10" id="KW-1185">Reference proteome</keyword>
<dbReference type="InterPro" id="IPR015421">
    <property type="entry name" value="PyrdxlP-dep_Trfase_major"/>
</dbReference>
<dbReference type="SUPFAM" id="SSF53383">
    <property type="entry name" value="PLP-dependent transferases"/>
    <property type="match status" value="1"/>
</dbReference>
<dbReference type="Proteomes" id="UP000245771">
    <property type="component" value="Unassembled WGS sequence"/>
</dbReference>
<dbReference type="FunCoup" id="A0A316VJ83">
    <property type="interactions" value="288"/>
</dbReference>
<dbReference type="InParanoid" id="A0A316VJ83"/>
<evidence type="ECO:0000256" key="3">
    <source>
        <dbReference type="ARBA" id="ARBA00008392"/>
    </source>
</evidence>
<dbReference type="FunFam" id="3.40.640.10:FF:000006">
    <property type="entry name" value="5-aminolevulinate synthase, mitochondrial"/>
    <property type="match status" value="1"/>
</dbReference>
<dbReference type="InterPro" id="IPR004839">
    <property type="entry name" value="Aminotransferase_I/II_large"/>
</dbReference>
<evidence type="ECO:0000259" key="8">
    <source>
        <dbReference type="Pfam" id="PF00155"/>
    </source>
</evidence>
<dbReference type="PANTHER" id="PTHR13693">
    <property type="entry name" value="CLASS II AMINOTRANSFERASE/8-AMINO-7-OXONONANOATE SYNTHASE"/>
    <property type="match status" value="1"/>
</dbReference>
<feature type="domain" description="Aminotransferase class I/classII large" evidence="8">
    <location>
        <begin position="232"/>
        <end position="591"/>
    </location>
</feature>
<name>A0A316VJ83_9BASI</name>
<evidence type="ECO:0000256" key="2">
    <source>
        <dbReference type="ARBA" id="ARBA00003076"/>
    </source>
</evidence>
<dbReference type="CDD" id="cd06454">
    <property type="entry name" value="KBL_like"/>
    <property type="match status" value="1"/>
</dbReference>
<comment type="function">
    <text evidence="2">Catalyzes the synthesis of 5-aminolevulinate (ALA) from succinyl-CoA and glycine, the first and rate-limiting step in heme biosynthesis.</text>
</comment>
<dbReference type="AlphaFoldDB" id="A0A316VJ83"/>
<dbReference type="GO" id="GO:0003870">
    <property type="term" value="F:5-aminolevulinate synthase activity"/>
    <property type="evidence" value="ECO:0007669"/>
    <property type="project" value="InterPro"/>
</dbReference>
<dbReference type="Gene3D" id="3.90.1150.10">
    <property type="entry name" value="Aspartate Aminotransferase, domain 1"/>
    <property type="match status" value="1"/>
</dbReference>
<dbReference type="PANTHER" id="PTHR13693:SF102">
    <property type="entry name" value="2-AMINO-3-KETOBUTYRATE COENZYME A LIGASE, MITOCHONDRIAL"/>
    <property type="match status" value="1"/>
</dbReference>
<dbReference type="RefSeq" id="XP_025357862.1">
    <property type="nucleotide sequence ID" value="XM_025496258.1"/>
</dbReference>
<reference evidence="9 10" key="1">
    <citation type="journal article" date="2018" name="Mol. Biol. Evol.">
        <title>Broad Genomic Sampling Reveals a Smut Pathogenic Ancestry of the Fungal Clade Ustilaginomycotina.</title>
        <authorList>
            <person name="Kijpornyongpan T."/>
            <person name="Mondo S.J."/>
            <person name="Barry K."/>
            <person name="Sandor L."/>
            <person name="Lee J."/>
            <person name="Lipzen A."/>
            <person name="Pangilinan J."/>
            <person name="LaButti K."/>
            <person name="Hainaut M."/>
            <person name="Henrissat B."/>
            <person name="Grigoriev I.V."/>
            <person name="Spatafora J.W."/>
            <person name="Aime M.C."/>
        </authorList>
    </citation>
    <scope>NUCLEOTIDE SEQUENCE [LARGE SCALE GENOMIC DNA]</scope>
    <source>
        <strain evidence="9 10">MCA 3882</strain>
    </source>
</reference>
<dbReference type="InterPro" id="IPR015422">
    <property type="entry name" value="PyrdxlP-dep_Trfase_small"/>
</dbReference>
<keyword evidence="5" id="KW-0808">Transferase</keyword>
<gene>
    <name evidence="9" type="ORF">FA14DRAFT_117914</name>
</gene>